<comment type="caution">
    <text evidence="1">The sequence shown here is derived from an EMBL/GenBank/DDBJ whole genome shotgun (WGS) entry which is preliminary data.</text>
</comment>
<reference evidence="1 2" key="1">
    <citation type="journal article" date="2016" name="Nat. Commun.">
        <title>Thousands of microbial genomes shed light on interconnected biogeochemical processes in an aquifer system.</title>
        <authorList>
            <person name="Anantharaman K."/>
            <person name="Brown C.T."/>
            <person name="Hug L.A."/>
            <person name="Sharon I."/>
            <person name="Castelle C.J."/>
            <person name="Probst A.J."/>
            <person name="Thomas B.C."/>
            <person name="Singh A."/>
            <person name="Wilkins M.J."/>
            <person name="Karaoz U."/>
            <person name="Brodie E.L."/>
            <person name="Williams K.H."/>
            <person name="Hubbard S.S."/>
            <person name="Banfield J.F."/>
        </authorList>
    </citation>
    <scope>NUCLEOTIDE SEQUENCE [LARGE SCALE GENOMIC DNA]</scope>
</reference>
<accession>A0A1F6D9R3</accession>
<dbReference type="EMBL" id="MFKX01000006">
    <property type="protein sequence ID" value="OGG58146.1"/>
    <property type="molecule type" value="Genomic_DNA"/>
</dbReference>
<organism evidence="1 2">
    <name type="scientific">Candidatus Kaiserbacteria bacterium RIFCSPHIGHO2_01_FULL_55_17</name>
    <dbReference type="NCBI Taxonomy" id="1798484"/>
    <lineage>
        <taxon>Bacteria</taxon>
        <taxon>Candidatus Kaiseribacteriota</taxon>
    </lineage>
</organism>
<gene>
    <name evidence="1" type="ORF">A2853_01360</name>
</gene>
<sequence>MNAVAAFIHRTLRAAGTPAALFFWKLFVHFKGVRSRSLIIVLRSLKPFEHLFIIELRVWVVRGALLILLGHASGRFATLNYSQLELFTSFLYF</sequence>
<protein>
    <submittedName>
        <fullName evidence="1">Uncharacterized protein</fullName>
    </submittedName>
</protein>
<dbReference type="AlphaFoldDB" id="A0A1F6D9R3"/>
<name>A0A1F6D9R3_9BACT</name>
<dbReference type="Proteomes" id="UP000177958">
    <property type="component" value="Unassembled WGS sequence"/>
</dbReference>
<evidence type="ECO:0000313" key="1">
    <source>
        <dbReference type="EMBL" id="OGG58146.1"/>
    </source>
</evidence>
<evidence type="ECO:0000313" key="2">
    <source>
        <dbReference type="Proteomes" id="UP000177958"/>
    </source>
</evidence>
<proteinExistence type="predicted"/>